<organism evidence="2 4">
    <name type="scientific">Mesorhizobium plurifarium</name>
    <dbReference type="NCBI Taxonomy" id="69974"/>
    <lineage>
        <taxon>Bacteria</taxon>
        <taxon>Pseudomonadati</taxon>
        <taxon>Pseudomonadota</taxon>
        <taxon>Alphaproteobacteria</taxon>
        <taxon>Hyphomicrobiales</taxon>
        <taxon>Phyllobacteriaceae</taxon>
        <taxon>Mesorhizobium</taxon>
    </lineage>
</organism>
<protein>
    <recommendedName>
        <fullName evidence="6">TIGR02301 family protein</fullName>
    </recommendedName>
</protein>
<keyword evidence="1" id="KW-0732">Signal</keyword>
<accession>A0A090FJ09</accession>
<proteinExistence type="predicted"/>
<dbReference type="AlphaFoldDB" id="A0A090FJ09"/>
<evidence type="ECO:0000256" key="1">
    <source>
        <dbReference type="SAM" id="SignalP"/>
    </source>
</evidence>
<keyword evidence="4" id="KW-1185">Reference proteome</keyword>
<evidence type="ECO:0000313" key="3">
    <source>
        <dbReference type="EMBL" id="CDX55979.1"/>
    </source>
</evidence>
<reference evidence="2" key="4">
    <citation type="submission" date="2014-08" db="EMBL/GenBank/DDBJ databases">
        <authorList>
            <person name="Moulin Lionel"/>
        </authorList>
    </citation>
    <scope>NUCLEOTIDE SEQUENCE [LARGE SCALE GENOMIC DNA]</scope>
</reference>
<reference evidence="4" key="2">
    <citation type="submission" date="2014-08" db="EMBL/GenBank/DDBJ databases">
        <authorList>
            <person name="Moulin L."/>
        </authorList>
    </citation>
    <scope>NUCLEOTIDE SEQUENCE [LARGE SCALE GENOMIC DNA]</scope>
</reference>
<dbReference type="Pfam" id="PF09539">
    <property type="entry name" value="DUF2385"/>
    <property type="match status" value="1"/>
</dbReference>
<evidence type="ECO:0000313" key="5">
    <source>
        <dbReference type="Proteomes" id="UP000182888"/>
    </source>
</evidence>
<reference evidence="3" key="1">
    <citation type="submission" date="2014-08" db="EMBL/GenBank/DDBJ databases">
        <title>DNA barcoding of Bradysia (Diptera: Sciaridae) for detection of the immature stages on agricultural crops.</title>
        <authorList>
            <person name="Shin S."/>
            <person name="Jung S."/>
            <person name="Heller K."/>
            <person name="Menzel F."/>
            <person name="Hong T.-K."/>
            <person name="Lee H."/>
            <person name="Lee S."/>
        </authorList>
    </citation>
    <scope>NUCLEOTIDE SEQUENCE</scope>
</reference>
<dbReference type="Proteomes" id="UP000182888">
    <property type="component" value="Unassembled WGS sequence"/>
</dbReference>
<gene>
    <name evidence="3" type="ORF">MPL1032_20328</name>
    <name evidence="2" type="ORF">MPL3356_290063</name>
</gene>
<evidence type="ECO:0000313" key="4">
    <source>
        <dbReference type="Proteomes" id="UP000045285"/>
    </source>
</evidence>
<dbReference type="STRING" id="69974.MPLDJ20_150494"/>
<dbReference type="EMBL" id="CCMZ01000022">
    <property type="protein sequence ID" value="CDX18956.1"/>
    <property type="molecule type" value="Genomic_DNA"/>
</dbReference>
<feature type="signal peptide" evidence="1">
    <location>
        <begin position="1"/>
        <end position="50"/>
    </location>
</feature>
<feature type="chain" id="PRO_5014219028" description="TIGR02301 family protein" evidence="1">
    <location>
        <begin position="51"/>
        <end position="150"/>
    </location>
</feature>
<evidence type="ECO:0008006" key="6">
    <source>
        <dbReference type="Google" id="ProtNLM"/>
    </source>
</evidence>
<dbReference type="NCBIfam" id="TIGR02301">
    <property type="entry name" value="TIGR02301 family protein"/>
    <property type="match status" value="1"/>
</dbReference>
<dbReference type="EMBL" id="CCND01000012">
    <property type="protein sequence ID" value="CDX55979.1"/>
    <property type="molecule type" value="Genomic_DNA"/>
</dbReference>
<dbReference type="Proteomes" id="UP000045285">
    <property type="component" value="Unassembled WGS sequence"/>
</dbReference>
<dbReference type="InterPro" id="IPR012645">
    <property type="entry name" value="CHP02301"/>
</dbReference>
<reference evidence="5" key="3">
    <citation type="submission" date="2014-08" db="EMBL/GenBank/DDBJ databases">
        <authorList>
            <person name="Edwards T."/>
        </authorList>
    </citation>
    <scope>NUCLEOTIDE SEQUENCE [LARGE SCALE GENOMIC DNA]</scope>
</reference>
<name>A0A090FJ09_MESPL</name>
<evidence type="ECO:0000313" key="2">
    <source>
        <dbReference type="EMBL" id="CDX18956.1"/>
    </source>
</evidence>
<sequence length="150" mass="16525">MSIQNGLAGDKMFRHKALPFHRKALMTRASAFLAACLAVSVAAAAPPALAAEAPFEPGLMRLAEVLGSLHFLRNLCGEKGDQWRIQMEKLLESENPDPDRRARFIASFNRGYRSFSGTYTQCTPSAAEAIARYMKEGETLSRDIASRYGN</sequence>